<protein>
    <recommendedName>
        <fullName evidence="10">Major facilitator superfamily (MFS) profile domain-containing protein</fullName>
    </recommendedName>
</protein>
<evidence type="ECO:0000313" key="8">
    <source>
        <dbReference type="EMBL" id="PWN18949.1"/>
    </source>
</evidence>
<feature type="transmembrane region" description="Helical" evidence="7">
    <location>
        <begin position="825"/>
        <end position="844"/>
    </location>
</feature>
<name>A0A316U0K5_9BASI</name>
<feature type="region of interest" description="Disordered" evidence="6">
    <location>
        <begin position="753"/>
        <end position="797"/>
    </location>
</feature>
<feature type="region of interest" description="Disordered" evidence="6">
    <location>
        <begin position="523"/>
        <end position="567"/>
    </location>
</feature>
<feature type="transmembrane region" description="Helical" evidence="7">
    <location>
        <begin position="315"/>
        <end position="337"/>
    </location>
</feature>
<feature type="region of interest" description="Disordered" evidence="6">
    <location>
        <begin position="140"/>
        <end position="165"/>
    </location>
</feature>
<dbReference type="PRINTS" id="PR01035">
    <property type="entry name" value="TCRTETA"/>
</dbReference>
<dbReference type="PANTHER" id="PTHR23504">
    <property type="entry name" value="MAJOR FACILITATOR SUPERFAMILY DOMAIN-CONTAINING PROTEIN 10"/>
    <property type="match status" value="1"/>
</dbReference>
<evidence type="ECO:0000313" key="9">
    <source>
        <dbReference type="Proteomes" id="UP000245942"/>
    </source>
</evidence>
<feature type="transmembrane region" description="Helical" evidence="7">
    <location>
        <begin position="185"/>
        <end position="213"/>
    </location>
</feature>
<dbReference type="InterPro" id="IPR011701">
    <property type="entry name" value="MFS"/>
</dbReference>
<comment type="subcellular location">
    <subcellularLocation>
        <location evidence="1">Membrane</location>
        <topology evidence="1">Multi-pass membrane protein</topology>
    </subcellularLocation>
</comment>
<dbReference type="AlphaFoldDB" id="A0A316U0K5"/>
<feature type="region of interest" description="Disordered" evidence="6">
    <location>
        <begin position="650"/>
        <end position="696"/>
    </location>
</feature>
<dbReference type="PANTHER" id="PTHR23504:SF17">
    <property type="entry name" value="MAJOR FACILITATOR SUPERFAMILY (MFS) PROFILE DOMAIN-CONTAINING PROTEIN"/>
    <property type="match status" value="1"/>
</dbReference>
<evidence type="ECO:0000256" key="4">
    <source>
        <dbReference type="ARBA" id="ARBA00022989"/>
    </source>
</evidence>
<organism evidence="8 9">
    <name type="scientific">Pseudomicrostroma glucosiphilum</name>
    <dbReference type="NCBI Taxonomy" id="1684307"/>
    <lineage>
        <taxon>Eukaryota</taxon>
        <taxon>Fungi</taxon>
        <taxon>Dikarya</taxon>
        <taxon>Basidiomycota</taxon>
        <taxon>Ustilaginomycotina</taxon>
        <taxon>Exobasidiomycetes</taxon>
        <taxon>Microstromatales</taxon>
        <taxon>Microstromatales incertae sedis</taxon>
        <taxon>Pseudomicrostroma</taxon>
    </lineage>
</organism>
<feature type="transmembrane region" description="Helical" evidence="7">
    <location>
        <begin position="225"/>
        <end position="245"/>
    </location>
</feature>
<keyword evidence="4 7" id="KW-1133">Transmembrane helix</keyword>
<feature type="transmembrane region" description="Helical" evidence="7">
    <location>
        <begin position="905"/>
        <end position="923"/>
    </location>
</feature>
<feature type="compositionally biased region" description="Low complexity" evidence="6">
    <location>
        <begin position="74"/>
        <end position="83"/>
    </location>
</feature>
<dbReference type="GO" id="GO:0022857">
    <property type="term" value="F:transmembrane transporter activity"/>
    <property type="evidence" value="ECO:0007669"/>
    <property type="project" value="InterPro"/>
</dbReference>
<evidence type="ECO:0000256" key="1">
    <source>
        <dbReference type="ARBA" id="ARBA00004141"/>
    </source>
</evidence>
<feature type="compositionally biased region" description="Polar residues" evidence="6">
    <location>
        <begin position="547"/>
        <end position="566"/>
    </location>
</feature>
<keyword evidence="5 7" id="KW-0472">Membrane</keyword>
<feature type="transmembrane region" description="Helical" evidence="7">
    <location>
        <begin position="874"/>
        <end position="893"/>
    </location>
</feature>
<evidence type="ECO:0000256" key="2">
    <source>
        <dbReference type="ARBA" id="ARBA00022448"/>
    </source>
</evidence>
<evidence type="ECO:0000256" key="5">
    <source>
        <dbReference type="ARBA" id="ARBA00023136"/>
    </source>
</evidence>
<dbReference type="Pfam" id="PF07690">
    <property type="entry name" value="MFS_1"/>
    <property type="match status" value="1"/>
</dbReference>
<dbReference type="OrthoDB" id="10262656at2759"/>
<feature type="transmembrane region" description="Helical" evidence="7">
    <location>
        <begin position="1016"/>
        <end position="1035"/>
    </location>
</feature>
<dbReference type="Gene3D" id="1.20.1250.20">
    <property type="entry name" value="MFS general substrate transporter like domains"/>
    <property type="match status" value="2"/>
</dbReference>
<feature type="transmembrane region" description="Helical" evidence="7">
    <location>
        <begin position="257"/>
        <end position="275"/>
    </location>
</feature>
<dbReference type="InterPro" id="IPR036259">
    <property type="entry name" value="MFS_trans_sf"/>
</dbReference>
<keyword evidence="3 7" id="KW-0812">Transmembrane</keyword>
<feature type="region of interest" description="Disordered" evidence="6">
    <location>
        <begin position="1"/>
        <end position="118"/>
    </location>
</feature>
<evidence type="ECO:0000256" key="6">
    <source>
        <dbReference type="SAM" id="MobiDB-lite"/>
    </source>
</evidence>
<dbReference type="EMBL" id="KZ819333">
    <property type="protein sequence ID" value="PWN18949.1"/>
    <property type="molecule type" value="Genomic_DNA"/>
</dbReference>
<gene>
    <name evidence="8" type="ORF">BCV69DRAFT_272855</name>
</gene>
<evidence type="ECO:0000256" key="3">
    <source>
        <dbReference type="ARBA" id="ARBA00022692"/>
    </source>
</evidence>
<keyword evidence="9" id="KW-1185">Reference proteome</keyword>
<dbReference type="GO" id="GO:0016020">
    <property type="term" value="C:membrane"/>
    <property type="evidence" value="ECO:0007669"/>
    <property type="project" value="UniProtKB-SubCell"/>
</dbReference>
<accession>A0A316U0K5</accession>
<evidence type="ECO:0008006" key="10">
    <source>
        <dbReference type="Google" id="ProtNLM"/>
    </source>
</evidence>
<feature type="compositionally biased region" description="Low complexity" evidence="6">
    <location>
        <begin position="1"/>
        <end position="14"/>
    </location>
</feature>
<sequence length="1041" mass="109921">MATNTGGSNSSSTSPVRSTLAPPRSAERSGGSGDEAGSRAEEAADTSHSPSRHGRIGTTSTLAPPRPSHPTRKSSGGSAAGGSIKPRSISFKRRAAPGDSGFSSAFGGPGQRRNLSGYPRNSFAAASQAGSEALARWRNRRRTQTLSVRGPEGDPDDPSSWTYPEPKIPSILPNSSAPDATPIPLVPFTVLCLCCFSEFCSAGVAGPFLFFLIESFNVGGESDVGFYAGILSSCFFFAQFLTALLWASIADRYGRRLVLFASLTGTTIALTTFGTSSNLKMAIAVRLCQGLFAGSVGVAKGAVRDLTDPTNEGKAYAILGAAWGFGGILGPILGGVLEHPADKFPAIFGGVQLFKTYPYLLPCMSGAAFTGLGAFLCLFIGPDGGPRQGKIRLAGAEGDLNPVAATVEDIGNGIESLSRTATKRISGYFSHTGSAEEAEGEASDANIGLEQTQHASSSGRNPLPRTFTQEVDEETGGPPSPFENSDDEGTVGRRSSRQNPPYASSFADPSWRFSRTEERKRGIFGGGSAYGYEPSVLGGPPARRPSHASNMTGPQAFGRSQQTGRQVVSGPVGARYSMAPSGMGSAFNYAPDFEAVGEDAALAPAPRLNFAQRFLLANDDAVTSITDLWVAAAINADDTYDVIEDDIDYEEAEEDGNESQALERDSSYSEDDEDDGQRESSEAGAGRAPYLPPLNFAQRRISRAPDGSMLYPGRPRSMRLGSIQQGRVPSVYGNTGIELPASSHLDVFLPSPAGEGMRSPGGGQQGQNVPWPGNTNRGGNFDPTLLGIPESNSNRGTITPEERQRLASSAQNAAATGEKSAAPSLFALLPLTIIAHYGLLAFHSATFDQVFMAFLVTPFQSGGLGLTATHFAELIAAMAFCQIGFQFGVYPYLGPPRGPFSHLAMMRLGTMLYLPAYTLFPLLRNFLKPDGDALVMAFMILFASMRWLANICAFTAVSILMNALTPPNLVPLANGLAQTTSSAARFVGPLVGGVVWAKGIDGGWETHNWPFNYHEGFWFVGTVAFLGFLHCTLVLKSAPSS</sequence>
<feature type="transmembrane region" description="Helical" evidence="7">
    <location>
        <begin position="935"/>
        <end position="961"/>
    </location>
</feature>
<proteinExistence type="predicted"/>
<evidence type="ECO:0000256" key="7">
    <source>
        <dbReference type="SAM" id="Phobius"/>
    </source>
</evidence>
<feature type="transmembrane region" description="Helical" evidence="7">
    <location>
        <begin position="357"/>
        <end position="380"/>
    </location>
</feature>
<keyword evidence="2" id="KW-0813">Transport</keyword>
<dbReference type="GeneID" id="37012723"/>
<dbReference type="RefSeq" id="XP_025346109.1">
    <property type="nucleotide sequence ID" value="XM_025490989.1"/>
</dbReference>
<reference evidence="8 9" key="1">
    <citation type="journal article" date="2018" name="Mol. Biol. Evol.">
        <title>Broad Genomic Sampling Reveals a Smut Pathogenic Ancestry of the Fungal Clade Ustilaginomycotina.</title>
        <authorList>
            <person name="Kijpornyongpan T."/>
            <person name="Mondo S.J."/>
            <person name="Barry K."/>
            <person name="Sandor L."/>
            <person name="Lee J."/>
            <person name="Lipzen A."/>
            <person name="Pangilinan J."/>
            <person name="LaButti K."/>
            <person name="Hainaut M."/>
            <person name="Henrissat B."/>
            <person name="Grigoriev I.V."/>
            <person name="Spatafora J.W."/>
            <person name="Aime M.C."/>
        </authorList>
    </citation>
    <scope>NUCLEOTIDE SEQUENCE [LARGE SCALE GENOMIC DNA]</scope>
    <source>
        <strain evidence="8 9">MCA 4718</strain>
    </source>
</reference>
<dbReference type="InterPro" id="IPR001958">
    <property type="entry name" value="Tet-R_TetA/multi-R_MdtG-like"/>
</dbReference>
<feature type="region of interest" description="Disordered" evidence="6">
    <location>
        <begin position="450"/>
        <end position="510"/>
    </location>
</feature>
<feature type="compositionally biased region" description="Polar residues" evidence="6">
    <location>
        <begin position="450"/>
        <end position="460"/>
    </location>
</feature>
<dbReference type="SUPFAM" id="SSF103473">
    <property type="entry name" value="MFS general substrate transporter"/>
    <property type="match status" value="2"/>
</dbReference>
<dbReference type="Proteomes" id="UP000245942">
    <property type="component" value="Unassembled WGS sequence"/>
</dbReference>